<keyword evidence="3 8" id="KW-0349">Heme</keyword>
<proteinExistence type="inferred from homology"/>
<protein>
    <recommendedName>
        <fullName evidence="13">25-hydroxyvitamin D-1 alpha hydroxylase, mitochondrial</fullName>
    </recommendedName>
</protein>
<dbReference type="EMBL" id="SWJQ01000674">
    <property type="protein sequence ID" value="TRZ11741.1"/>
    <property type="molecule type" value="Genomic_DNA"/>
</dbReference>
<comment type="similarity">
    <text evidence="2 9">Belongs to the cytochrome P450 family.</text>
</comment>
<dbReference type="PANTHER" id="PTHR24279:SF121">
    <property type="entry name" value="CYTOCHROME P450 FAMILY 27 SUBFAMILY B MEMBER 1"/>
    <property type="match status" value="1"/>
</dbReference>
<gene>
    <name evidence="11" type="ORF">HGM15179_015377</name>
</gene>
<name>A0A8K1G517_9PASS</name>
<dbReference type="GO" id="GO:0006704">
    <property type="term" value="P:glucocorticoid biosynthetic process"/>
    <property type="evidence" value="ECO:0007669"/>
    <property type="project" value="TreeGrafter"/>
</dbReference>
<dbReference type="AlphaFoldDB" id="A0A8K1G517"/>
<dbReference type="InterPro" id="IPR036396">
    <property type="entry name" value="Cyt_P450_sf"/>
</dbReference>
<dbReference type="GO" id="GO:0042359">
    <property type="term" value="P:vitamin D metabolic process"/>
    <property type="evidence" value="ECO:0007669"/>
    <property type="project" value="UniProtKB-ARBA"/>
</dbReference>
<evidence type="ECO:0000256" key="1">
    <source>
        <dbReference type="ARBA" id="ARBA00001971"/>
    </source>
</evidence>
<evidence type="ECO:0000256" key="6">
    <source>
        <dbReference type="ARBA" id="ARBA00023004"/>
    </source>
</evidence>
<dbReference type="OrthoDB" id="3945418at2759"/>
<dbReference type="GO" id="GO:0034650">
    <property type="term" value="P:cortisol metabolic process"/>
    <property type="evidence" value="ECO:0007669"/>
    <property type="project" value="TreeGrafter"/>
</dbReference>
<dbReference type="FunFam" id="1.10.630.10:FF:000006">
    <property type="entry name" value="Cytochrome P450 302a1, mitochondrial"/>
    <property type="match status" value="1"/>
</dbReference>
<comment type="cofactor">
    <cofactor evidence="1 8">
        <name>heme</name>
        <dbReference type="ChEBI" id="CHEBI:30413"/>
    </cofactor>
</comment>
<evidence type="ECO:0000256" key="10">
    <source>
        <dbReference type="SAM" id="MobiDB-lite"/>
    </source>
</evidence>
<evidence type="ECO:0000256" key="9">
    <source>
        <dbReference type="RuleBase" id="RU000461"/>
    </source>
</evidence>
<comment type="caution">
    <text evidence="11">The sequence shown here is derived from an EMBL/GenBank/DDBJ whole genome shotgun (WGS) entry which is preliminary data.</text>
</comment>
<organism evidence="11 12">
    <name type="scientific">Zosterops borbonicus</name>
    <dbReference type="NCBI Taxonomy" id="364589"/>
    <lineage>
        <taxon>Eukaryota</taxon>
        <taxon>Metazoa</taxon>
        <taxon>Chordata</taxon>
        <taxon>Craniata</taxon>
        <taxon>Vertebrata</taxon>
        <taxon>Euteleostomi</taxon>
        <taxon>Archelosauria</taxon>
        <taxon>Archosauria</taxon>
        <taxon>Dinosauria</taxon>
        <taxon>Saurischia</taxon>
        <taxon>Theropoda</taxon>
        <taxon>Coelurosauria</taxon>
        <taxon>Aves</taxon>
        <taxon>Neognathae</taxon>
        <taxon>Neoaves</taxon>
        <taxon>Telluraves</taxon>
        <taxon>Australaves</taxon>
        <taxon>Passeriformes</taxon>
        <taxon>Sylvioidea</taxon>
        <taxon>Zosteropidae</taxon>
        <taxon>Zosterops</taxon>
    </lineage>
</organism>
<evidence type="ECO:0000313" key="12">
    <source>
        <dbReference type="Proteomes" id="UP000796761"/>
    </source>
</evidence>
<evidence type="ECO:0000256" key="3">
    <source>
        <dbReference type="ARBA" id="ARBA00022617"/>
    </source>
</evidence>
<dbReference type="InterPro" id="IPR001128">
    <property type="entry name" value="Cyt_P450"/>
</dbReference>
<keyword evidence="4 8" id="KW-0479">Metal-binding</keyword>
<evidence type="ECO:0000256" key="7">
    <source>
        <dbReference type="ARBA" id="ARBA00023033"/>
    </source>
</evidence>
<dbReference type="InterPro" id="IPR050479">
    <property type="entry name" value="CYP11_CYP27_families"/>
</dbReference>
<dbReference type="GO" id="GO:0006700">
    <property type="term" value="P:C21-steroid hormone biosynthetic process"/>
    <property type="evidence" value="ECO:0007669"/>
    <property type="project" value="TreeGrafter"/>
</dbReference>
<dbReference type="GO" id="GO:0005743">
    <property type="term" value="C:mitochondrial inner membrane"/>
    <property type="evidence" value="ECO:0007669"/>
    <property type="project" value="TreeGrafter"/>
</dbReference>
<evidence type="ECO:0000256" key="4">
    <source>
        <dbReference type="ARBA" id="ARBA00022723"/>
    </source>
</evidence>
<dbReference type="GO" id="GO:0004497">
    <property type="term" value="F:monooxygenase activity"/>
    <property type="evidence" value="ECO:0007669"/>
    <property type="project" value="UniProtKB-KW"/>
</dbReference>
<dbReference type="PRINTS" id="PR00465">
    <property type="entry name" value="EP450IV"/>
</dbReference>
<dbReference type="GO" id="GO:0005506">
    <property type="term" value="F:iron ion binding"/>
    <property type="evidence" value="ECO:0007669"/>
    <property type="project" value="InterPro"/>
</dbReference>
<dbReference type="Gene3D" id="1.10.630.10">
    <property type="entry name" value="Cytochrome P450"/>
    <property type="match status" value="1"/>
</dbReference>
<dbReference type="PROSITE" id="PS00086">
    <property type="entry name" value="CYTOCHROME_P450"/>
    <property type="match status" value="1"/>
</dbReference>
<dbReference type="GO" id="GO:0008203">
    <property type="term" value="P:cholesterol metabolic process"/>
    <property type="evidence" value="ECO:0007669"/>
    <property type="project" value="TreeGrafter"/>
</dbReference>
<dbReference type="PANTHER" id="PTHR24279">
    <property type="entry name" value="CYTOCHROME P450"/>
    <property type="match status" value="1"/>
</dbReference>
<feature type="binding site" description="axial binding residue" evidence="8">
    <location>
        <position position="443"/>
    </location>
    <ligand>
        <name>heme</name>
        <dbReference type="ChEBI" id="CHEBI:30413"/>
    </ligand>
    <ligandPart>
        <name>Fe</name>
        <dbReference type="ChEBI" id="CHEBI:18248"/>
    </ligandPart>
</feature>
<evidence type="ECO:0000256" key="5">
    <source>
        <dbReference type="ARBA" id="ARBA00023002"/>
    </source>
</evidence>
<dbReference type="PRINTS" id="PR00385">
    <property type="entry name" value="P450"/>
</dbReference>
<keyword evidence="6 8" id="KW-0408">Iron</keyword>
<keyword evidence="5 9" id="KW-0560">Oxidoreductase</keyword>
<keyword evidence="7 9" id="KW-0503">Monooxygenase</keyword>
<dbReference type="InterPro" id="IPR017972">
    <property type="entry name" value="Cyt_P450_CS"/>
</dbReference>
<sequence length="496" mass="53507">MPGPSSTAFIFELLCRGGVQRLHEMQVHGRSRFGPLWKARFGPVLTVHVADPALVAQVLRQEGPEPRRALSCPWKEHRNLRGVSGGLLTLEGEAWRGPRRVLAQGLLRPGAAEAFAGPVATVVAELVARLQRLQRQHPRGIVPDIGTEFNRFGLEAISWVLFSSRLGCLGDTGEAIRATDGVIRCVGAVLALTLVTMALPRPLLRLIPAPWDAFCHAWDQLFAFAKGHVDRRVAEVAARGPLAEGDTCVTDLLAREHIPVSSIYGNVTELLLAGVDTVASTLAWSLYELARNPGAQAALHHELVAATATNGATNGDSDSATAAATAAALGRLPLLRAVVKETLRLYPVIPANARVVSDCDIRVGDYLVPRQTLITLCHYATSRDSRFFPAPDAFRPERWLRHGDTGDTAGDTAGDTVGDTAGHPPGPRHPFASLPFGLGPRSCVGRRLAELQLHMALAQILLRFEVRPEPGGGRVRPMTRTLLAPATPISLRFLER</sequence>
<dbReference type="GO" id="GO:0016705">
    <property type="term" value="F:oxidoreductase activity, acting on paired donors, with incorporation or reduction of molecular oxygen"/>
    <property type="evidence" value="ECO:0007669"/>
    <property type="project" value="InterPro"/>
</dbReference>
<reference evidence="11" key="1">
    <citation type="submission" date="2019-04" db="EMBL/GenBank/DDBJ databases">
        <title>Genome assembly of Zosterops borbonicus 15179.</title>
        <authorList>
            <person name="Leroy T."/>
            <person name="Anselmetti Y."/>
            <person name="Tilak M.-K."/>
            <person name="Nabholz B."/>
        </authorList>
    </citation>
    <scope>NUCLEOTIDE SEQUENCE</scope>
    <source>
        <strain evidence="11">HGM_15179</strain>
        <tissue evidence="11">Muscle</tissue>
    </source>
</reference>
<dbReference type="Pfam" id="PF00067">
    <property type="entry name" value="p450"/>
    <property type="match status" value="1"/>
</dbReference>
<dbReference type="GO" id="GO:0071375">
    <property type="term" value="P:cellular response to peptide hormone stimulus"/>
    <property type="evidence" value="ECO:0007669"/>
    <property type="project" value="TreeGrafter"/>
</dbReference>
<feature type="compositionally biased region" description="Low complexity" evidence="10">
    <location>
        <begin position="406"/>
        <end position="422"/>
    </location>
</feature>
<feature type="region of interest" description="Disordered" evidence="10">
    <location>
        <begin position="398"/>
        <end position="428"/>
    </location>
</feature>
<accession>A0A8K1G517</accession>
<evidence type="ECO:0000313" key="11">
    <source>
        <dbReference type="EMBL" id="TRZ11741.1"/>
    </source>
</evidence>
<dbReference type="GO" id="GO:0020037">
    <property type="term" value="F:heme binding"/>
    <property type="evidence" value="ECO:0007669"/>
    <property type="project" value="InterPro"/>
</dbReference>
<evidence type="ECO:0008006" key="13">
    <source>
        <dbReference type="Google" id="ProtNLM"/>
    </source>
</evidence>
<evidence type="ECO:0000256" key="2">
    <source>
        <dbReference type="ARBA" id="ARBA00010617"/>
    </source>
</evidence>
<dbReference type="InterPro" id="IPR002403">
    <property type="entry name" value="Cyt_P450_E_grp-IV"/>
</dbReference>
<dbReference type="Proteomes" id="UP000796761">
    <property type="component" value="Unassembled WGS sequence"/>
</dbReference>
<evidence type="ECO:0000256" key="8">
    <source>
        <dbReference type="PIRSR" id="PIRSR602403-1"/>
    </source>
</evidence>
<keyword evidence="12" id="KW-1185">Reference proteome</keyword>
<dbReference type="SUPFAM" id="SSF48264">
    <property type="entry name" value="Cytochrome P450"/>
    <property type="match status" value="1"/>
</dbReference>